<gene>
    <name evidence="2" type="ORF">SAMN05192581_100712</name>
</gene>
<name>A0A1G6G2I3_BACOV</name>
<organism evidence="2 3">
    <name type="scientific">Bacteroides ovatus</name>
    <dbReference type="NCBI Taxonomy" id="28116"/>
    <lineage>
        <taxon>Bacteria</taxon>
        <taxon>Pseudomonadati</taxon>
        <taxon>Bacteroidota</taxon>
        <taxon>Bacteroidia</taxon>
        <taxon>Bacteroidales</taxon>
        <taxon>Bacteroidaceae</taxon>
        <taxon>Bacteroides</taxon>
    </lineage>
</organism>
<accession>A0A1G6G2I3</accession>
<dbReference type="Gene3D" id="1.10.150.20">
    <property type="entry name" value="5' to 3' exonuclease, C-terminal subdomain"/>
    <property type="match status" value="1"/>
</dbReference>
<sequence length="217" mass="25507">MKRIDLVNSLHFIELDIRPSLIDKLAHELNKEDRHGDSYESICKMSEEELLKVPHITKDIVDRIKEHLAGYGLRLGMTDKDIEDYKDAEYNKLHGKEKVEDTYEKKQGSASIKEETLKGNSKQTEDKKSNNQIEYRNKINANPFEKGTLNDLEWMRHQTRIQLLTHQSWFVRLFFPFSFRLQIAMVQSSEVFKVFTDDIVQRASECRSQESPKQTSK</sequence>
<protein>
    <submittedName>
        <fullName evidence="2">Uncharacterized protein</fullName>
    </submittedName>
</protein>
<feature type="compositionally biased region" description="Basic and acidic residues" evidence="1">
    <location>
        <begin position="101"/>
        <end position="129"/>
    </location>
</feature>
<reference evidence="2 3" key="1">
    <citation type="submission" date="2016-10" db="EMBL/GenBank/DDBJ databases">
        <authorList>
            <person name="de Groot N.N."/>
        </authorList>
    </citation>
    <scope>NUCLEOTIDE SEQUENCE [LARGE SCALE GENOMIC DNA]</scope>
    <source>
        <strain evidence="2 3">NLAE-zl-C500</strain>
    </source>
</reference>
<dbReference type="RefSeq" id="WP_074557068.1">
    <property type="nucleotide sequence ID" value="NZ_FMYE01000007.1"/>
</dbReference>
<evidence type="ECO:0000313" key="2">
    <source>
        <dbReference type="EMBL" id="SDB76190.1"/>
    </source>
</evidence>
<proteinExistence type="predicted"/>
<dbReference type="AlphaFoldDB" id="A0A1G6G2I3"/>
<dbReference type="Proteomes" id="UP000183670">
    <property type="component" value="Unassembled WGS sequence"/>
</dbReference>
<evidence type="ECO:0000313" key="3">
    <source>
        <dbReference type="Proteomes" id="UP000183670"/>
    </source>
</evidence>
<dbReference type="EMBL" id="FMYE01000007">
    <property type="protein sequence ID" value="SDB76190.1"/>
    <property type="molecule type" value="Genomic_DNA"/>
</dbReference>
<dbReference type="SUPFAM" id="SSF47789">
    <property type="entry name" value="C-terminal domain of RNA polymerase alpha subunit"/>
    <property type="match status" value="1"/>
</dbReference>
<feature type="region of interest" description="Disordered" evidence="1">
    <location>
        <begin position="101"/>
        <end position="131"/>
    </location>
</feature>
<evidence type="ECO:0000256" key="1">
    <source>
        <dbReference type="SAM" id="MobiDB-lite"/>
    </source>
</evidence>